<reference evidence="1" key="1">
    <citation type="submission" date="2012-12" db="EMBL/GenBank/DDBJ databases">
        <title>Identification and characterization of a phenylalanine ammonia-lyase gene family in Isatis indigotica Fort.</title>
        <authorList>
            <person name="Liu Q."/>
            <person name="Chen J."/>
            <person name="Zhou X."/>
            <person name="Di P."/>
            <person name="Xiao Y."/>
            <person name="Xuan H."/>
            <person name="Zhang L."/>
            <person name="Chen W."/>
        </authorList>
    </citation>
    <scope>NUCLEOTIDE SEQUENCE</scope>
    <source>
        <tissue evidence="1">Salivary gland</tissue>
    </source>
</reference>
<name>A0A0K8RE59_IXORI</name>
<dbReference type="AlphaFoldDB" id="A0A0K8RE59"/>
<proteinExistence type="evidence at transcript level"/>
<organism evidence="1">
    <name type="scientific">Ixodes ricinus</name>
    <name type="common">Common tick</name>
    <name type="synonym">Acarus ricinus</name>
    <dbReference type="NCBI Taxonomy" id="34613"/>
    <lineage>
        <taxon>Eukaryota</taxon>
        <taxon>Metazoa</taxon>
        <taxon>Ecdysozoa</taxon>
        <taxon>Arthropoda</taxon>
        <taxon>Chelicerata</taxon>
        <taxon>Arachnida</taxon>
        <taxon>Acari</taxon>
        <taxon>Parasitiformes</taxon>
        <taxon>Ixodida</taxon>
        <taxon>Ixodoidea</taxon>
        <taxon>Ixodidae</taxon>
        <taxon>Ixodinae</taxon>
        <taxon>Ixodes</taxon>
    </lineage>
</organism>
<protein>
    <submittedName>
        <fullName evidence="1">Uncharacterized protein</fullName>
    </submittedName>
</protein>
<sequence length="85" mass="9096">MIPRPARRSAFSPAYAMLPKSSVRRVMDEHSTDGSGQKLGAVVCTKPAVHVRLLVCLGAPCVLERNSGAVGDMCIIRASVVSRFL</sequence>
<dbReference type="EMBL" id="GADI01004351">
    <property type="protein sequence ID" value="JAA69457.1"/>
    <property type="molecule type" value="mRNA"/>
</dbReference>
<accession>A0A0K8RE59</accession>
<evidence type="ECO:0000313" key="1">
    <source>
        <dbReference type="EMBL" id="JAA69457.1"/>
    </source>
</evidence>